<evidence type="ECO:0000313" key="10">
    <source>
        <dbReference type="Proteomes" id="UP000753196"/>
    </source>
</evidence>
<evidence type="ECO:0000256" key="6">
    <source>
        <dbReference type="ARBA" id="ARBA00023136"/>
    </source>
</evidence>
<dbReference type="PANTHER" id="PTHR30151">
    <property type="entry name" value="ALKANE SULFONATE ABC TRANSPORTER-RELATED, MEMBRANE SUBUNIT"/>
    <property type="match status" value="1"/>
</dbReference>
<dbReference type="GO" id="GO:0005886">
    <property type="term" value="C:plasma membrane"/>
    <property type="evidence" value="ECO:0007669"/>
    <property type="project" value="UniProtKB-SubCell"/>
</dbReference>
<accession>A0A932QYR3</accession>
<dbReference type="Proteomes" id="UP000753196">
    <property type="component" value="Unassembled WGS sequence"/>
</dbReference>
<dbReference type="EMBL" id="JACQCR010000031">
    <property type="protein sequence ID" value="MBI3630968.1"/>
    <property type="molecule type" value="Genomic_DNA"/>
</dbReference>
<evidence type="ECO:0000256" key="1">
    <source>
        <dbReference type="ARBA" id="ARBA00004651"/>
    </source>
</evidence>
<sequence length="236" mass="26179">MSKKSVFCYNFRNSAANASGLVGVFQPIRLPHPSAFSLEFLKFRDASLARVLIAYLISAVLGWLSAVLFYRGRRALIVLPLFDVLQSFPAFSALPLAVIFWGRSNFTIIVFLVIAIIWPIFFSIISSLKLIRRDWEEAVEMSGLSGIRYLTHFLIPVSAPGLVTGSIIGLGEGWEALVATEIIVSPHRGLGEFFGAFAHDPVITGFGVLGVLLLIFSINKLIWLPLLERGHRMMEE</sequence>
<dbReference type="PROSITE" id="PS50928">
    <property type="entry name" value="ABC_TM1"/>
    <property type="match status" value="1"/>
</dbReference>
<reference evidence="9" key="1">
    <citation type="submission" date="2020-07" db="EMBL/GenBank/DDBJ databases">
        <title>Huge and variable diversity of episymbiotic CPR bacteria and DPANN archaea in groundwater ecosystems.</title>
        <authorList>
            <person name="He C.Y."/>
            <person name="Keren R."/>
            <person name="Whittaker M."/>
            <person name="Farag I.F."/>
            <person name="Doudna J."/>
            <person name="Cate J.H.D."/>
            <person name="Banfield J.F."/>
        </authorList>
    </citation>
    <scope>NUCLEOTIDE SEQUENCE</scope>
    <source>
        <strain evidence="9">NC_groundwater_973_Pr1_S-0.2um_54_13</strain>
    </source>
</reference>
<comment type="subcellular location">
    <subcellularLocation>
        <location evidence="1 7">Cell membrane</location>
        <topology evidence="1 7">Multi-pass membrane protein</topology>
    </subcellularLocation>
</comment>
<feature type="transmembrane region" description="Helical" evidence="7">
    <location>
        <begin position="108"/>
        <end position="128"/>
    </location>
</feature>
<keyword evidence="2 7" id="KW-0813">Transport</keyword>
<keyword evidence="5 7" id="KW-1133">Transmembrane helix</keyword>
<dbReference type="CDD" id="cd06261">
    <property type="entry name" value="TM_PBP2"/>
    <property type="match status" value="1"/>
</dbReference>
<dbReference type="AlphaFoldDB" id="A0A932QYR3"/>
<evidence type="ECO:0000313" key="9">
    <source>
        <dbReference type="EMBL" id="MBI3630968.1"/>
    </source>
</evidence>
<feature type="transmembrane region" description="Helical" evidence="7">
    <location>
        <begin position="77"/>
        <end position="102"/>
    </location>
</feature>
<organism evidence="9 10">
    <name type="scientific">Candidatus Sungiibacteriota bacterium</name>
    <dbReference type="NCBI Taxonomy" id="2750080"/>
    <lineage>
        <taxon>Bacteria</taxon>
        <taxon>Candidatus Sungiibacteriota</taxon>
    </lineage>
</organism>
<dbReference type="PANTHER" id="PTHR30151:SF0">
    <property type="entry name" value="ABC TRANSPORTER PERMEASE PROTEIN MJ0413-RELATED"/>
    <property type="match status" value="1"/>
</dbReference>
<keyword evidence="4 7" id="KW-0812">Transmembrane</keyword>
<gene>
    <name evidence="9" type="ORF">HY221_01365</name>
</gene>
<feature type="transmembrane region" description="Helical" evidence="7">
    <location>
        <begin position="48"/>
        <end position="70"/>
    </location>
</feature>
<dbReference type="SUPFAM" id="SSF161098">
    <property type="entry name" value="MetI-like"/>
    <property type="match status" value="1"/>
</dbReference>
<dbReference type="InterPro" id="IPR000515">
    <property type="entry name" value="MetI-like"/>
</dbReference>
<protein>
    <submittedName>
        <fullName evidence="9">ABC transporter permease subunit</fullName>
    </submittedName>
</protein>
<evidence type="ECO:0000256" key="7">
    <source>
        <dbReference type="RuleBase" id="RU363032"/>
    </source>
</evidence>
<dbReference type="Gene3D" id="1.10.3720.10">
    <property type="entry name" value="MetI-like"/>
    <property type="match status" value="1"/>
</dbReference>
<evidence type="ECO:0000256" key="2">
    <source>
        <dbReference type="ARBA" id="ARBA00022448"/>
    </source>
</evidence>
<comment type="similarity">
    <text evidence="7">Belongs to the binding-protein-dependent transport system permease family.</text>
</comment>
<evidence type="ECO:0000256" key="3">
    <source>
        <dbReference type="ARBA" id="ARBA00022475"/>
    </source>
</evidence>
<feature type="transmembrane region" description="Helical" evidence="7">
    <location>
        <begin position="202"/>
        <end position="224"/>
    </location>
</feature>
<evidence type="ECO:0000256" key="4">
    <source>
        <dbReference type="ARBA" id="ARBA00022692"/>
    </source>
</evidence>
<feature type="transmembrane region" description="Helical" evidence="7">
    <location>
        <begin position="149"/>
        <end position="170"/>
    </location>
</feature>
<keyword evidence="3" id="KW-1003">Cell membrane</keyword>
<name>A0A932QYR3_9BACT</name>
<keyword evidence="6 7" id="KW-0472">Membrane</keyword>
<proteinExistence type="inferred from homology"/>
<dbReference type="InterPro" id="IPR035906">
    <property type="entry name" value="MetI-like_sf"/>
</dbReference>
<evidence type="ECO:0000256" key="5">
    <source>
        <dbReference type="ARBA" id="ARBA00022989"/>
    </source>
</evidence>
<evidence type="ECO:0000259" key="8">
    <source>
        <dbReference type="PROSITE" id="PS50928"/>
    </source>
</evidence>
<dbReference type="Pfam" id="PF00528">
    <property type="entry name" value="BPD_transp_1"/>
    <property type="match status" value="1"/>
</dbReference>
<comment type="caution">
    <text evidence="9">The sequence shown here is derived from an EMBL/GenBank/DDBJ whole genome shotgun (WGS) entry which is preliminary data.</text>
</comment>
<feature type="domain" description="ABC transmembrane type-1" evidence="8">
    <location>
        <begin position="44"/>
        <end position="227"/>
    </location>
</feature>
<dbReference type="GO" id="GO:0055085">
    <property type="term" value="P:transmembrane transport"/>
    <property type="evidence" value="ECO:0007669"/>
    <property type="project" value="InterPro"/>
</dbReference>